<accession>A0A3R7M2Z3</accession>
<evidence type="ECO:0000259" key="1">
    <source>
        <dbReference type="PROSITE" id="PS51233"/>
    </source>
</evidence>
<dbReference type="EMBL" id="QCYY01002294">
    <property type="protein sequence ID" value="ROT71469.1"/>
    <property type="molecule type" value="Genomic_DNA"/>
</dbReference>
<feature type="domain" description="VWFD" evidence="1">
    <location>
        <begin position="1690"/>
        <end position="1863"/>
    </location>
</feature>
<evidence type="ECO:0000313" key="3">
    <source>
        <dbReference type="Proteomes" id="UP000283509"/>
    </source>
</evidence>
<dbReference type="Pfam" id="PF00094">
    <property type="entry name" value="VWD"/>
    <property type="match status" value="1"/>
</dbReference>
<gene>
    <name evidence="2" type="ORF">C7M84_010207</name>
</gene>
<organism evidence="2 3">
    <name type="scientific">Penaeus vannamei</name>
    <name type="common">Whiteleg shrimp</name>
    <name type="synonym">Litopenaeus vannamei</name>
    <dbReference type="NCBI Taxonomy" id="6689"/>
    <lineage>
        <taxon>Eukaryota</taxon>
        <taxon>Metazoa</taxon>
        <taxon>Ecdysozoa</taxon>
        <taxon>Arthropoda</taxon>
        <taxon>Crustacea</taxon>
        <taxon>Multicrustacea</taxon>
        <taxon>Malacostraca</taxon>
        <taxon>Eumalacostraca</taxon>
        <taxon>Eucarida</taxon>
        <taxon>Decapoda</taxon>
        <taxon>Dendrobranchiata</taxon>
        <taxon>Penaeoidea</taxon>
        <taxon>Penaeidae</taxon>
        <taxon>Penaeus</taxon>
    </lineage>
</organism>
<evidence type="ECO:0000313" key="2">
    <source>
        <dbReference type="EMBL" id="ROT71469.1"/>
    </source>
</evidence>
<proteinExistence type="predicted"/>
<name>A0A3R7M2Z3_PENVA</name>
<sequence>MNLVIFGLKYRSLQALDVLGSTSSCEYSWRDTAGGKLQGVECEETLLVGPRYAAASQVLNVTLRSQLLLTATTTFNPAVYDYLEEATISTDLTFQAVPYQDEGVDVDTLMKEAARRGKRTSDGKPPAENVAIGARPGSWSRAHARPQLRLPHYCQVDVKLNIGLAGVGAFNFSHTSSGLRDVRTISTVSFAPLDIAWGVEHELYVQANELRHSLNVTWSPRTQDQLSSVIHYVNNGMLGDLDVALYVLVAYPGQVIEVDELLSRAHGGSYKNKLRLHFEPGRTISMDTVVISRSDQGVISYGLSNTFKLDTWISPLSVVGTLNCIGRARCTLDMTAEQAGDQLADVKLQHTAATGVSRTEAKFLVTHWVDGSVSLDSASKLGYYDLKWYIMATPWARVLQGHAVMDLSSADIAAAEMIVAKIEGDSLGEVTHLYNGTFTLNPATRSVHTRQEARLVSGDASDLWVAVLQGRAGDQLFNSRHFGKATLMTPSGMFYTANGDVSTEVHSLESVIAGVSLSAGVGQAASYLLTWTLNLQQPDPIIRSIPDAGLEGDLQETPLLTLESLLRTNTPAIGEVKLNVKSKKTRHSVSSGSSEDDEESEKIDVDIRLITEAVPEMGRIHGSLTRSSETYSLNGRVWSGAQSLAVVSYGVANNDTIKSSHTVTVVAPALPWSRAELMVEADHLGTLPLNFQTLVNSKVTLGMEEACSFRGLAQWTPKTSALSLAFHTYLQDLPGGNVFFKLAPSSVEGHVGWADLKAVTGVRWAEEGRALEFVVKFKNPGSTLHDLDGLLNFFISQPPYPPVSLTLMGRMSLNSDHHYILNINCQSEREQYLLTGALVRPVGSGSVRLQLQRNGNAYKAVGSLLLDSLQAQVEGSFTRLQSGEDLALTLATSLLPDPEGYTLRFSRKNEADQMQFAVVFSQAGTSPDWVYSYRVFVKLQRDIKSRLRMMRIEDQFTRHQFQHVVKNYSFFILVVHNKFDETDIEIEFPDLWAHLKVTGTLVKGKDSHVDLVVATPTIKHILEGRLLFSSDAWSSAHSGSLTYTQQGKKGRGQPFKLEVEAFKWTSNRQKYTFYMQKMFTESSSASVGFDYPHEPYDLSGYSYDDPTQQVVFSTFEASLEVLHDPGSSEYKMSWKSDATANEASVVLASDGNGGSGRLKYQRREKGRPKSEIEYLLKGNYRRFDTELTFSGTLDQTTIGRPRAINFLHSEAEGYTELVLDLFEAEGDQVILVFTYLPDSSRIRIGQFGNTFLQVGYKKEVNEEGGRIYSFQLESSGRTVEVWAGRVPDDLRICTKGGLVLQTPNLAPTYQALSLCPAPVPELTLQVMGVEEHEGPYLRVGQISGPGGVAVQVGTGRLRPLDTPPALTVTADVEKEVLEVLLDWQSPSLAQLKEEFLSRGRGVLAALGGLSKTGVQVQGALSLERVWADTEELLVEALHLSARAASHLIIEMLDRIPEVEVDGLVRVSMRSLRQTLWRVIGASTELMEEAVRAGQDSLEDISHALKETAHWMLEETEGYLKGAEQAASEVVEVALEALRERVRPPLLRIQAAVEALEYNDDQTLHNLVSRVMGAVRIHAGRRAGLRGFLLTDLITRLERALVAASRWEELRARGSELLLWAQQLTIVSVGMPHATALKFRVATPARLAADLQAAGRWFADEGGPRQLRSLDSQLRELWTRLRYLTTWHVYGEAVVLGWENAITWDGRHVSPLLTDSCHHVLVLLTQSDTPTAVTLHMEDLETASKRVFTFFRGKDRVTIDSNLKMTYNSKNVRSPIINFGGLTLTWTLGRATVSSSEGLSLECHLSQDLCRLSVTGEHFAATAGLLGVFDFDNNTDFMTSDWEMPASAEEWAESWRVTSAEQCSSALPESLAAPPEDQHCSNLFSSPVSPLRSCFASVPSSPYLETCLIGKICAAETAYIHTCLRHYHELSVNISSYCQPCTLHGEEEQGAEDLRKEIVIITDFECLEDVQDLVTALLKDGRKNRRVLVRYIGRGTPPVEDLDGIEEMVIDSGTSPLDAVAAAAAVDFSPRALKSIILFDCDHPRCTVSSTSAPVQQLRNALLVQGVQLHVVTNDFIAVLDPSELSNKAKRQLLGLDGHTSYLMSHARKRLVRGHRGNREHITTPIGNTCCSLAVETDGSVFSLHQLKIHRKYHRKIFQQLLALRIEEGWEADYLTCRRCECGRQCALCQPPAPQVYTSQRGRGRG</sequence>
<dbReference type="PROSITE" id="PS51233">
    <property type="entry name" value="VWFD"/>
    <property type="match status" value="1"/>
</dbReference>
<reference evidence="2 3" key="1">
    <citation type="submission" date="2018-04" db="EMBL/GenBank/DDBJ databases">
        <authorList>
            <person name="Zhang X."/>
            <person name="Yuan J."/>
            <person name="Li F."/>
            <person name="Xiang J."/>
        </authorList>
    </citation>
    <scope>NUCLEOTIDE SEQUENCE [LARGE SCALE GENOMIC DNA]</scope>
    <source>
        <tissue evidence="2">Muscle</tissue>
    </source>
</reference>
<dbReference type="InterPro" id="IPR001846">
    <property type="entry name" value="VWF_type-D"/>
</dbReference>
<keyword evidence="3" id="KW-1185">Reference proteome</keyword>
<reference evidence="2 3" key="2">
    <citation type="submission" date="2019-01" db="EMBL/GenBank/DDBJ databases">
        <title>The decoding of complex shrimp genome reveals the adaptation for benthos swimmer, frequently molting mechanism and breeding impact on genome.</title>
        <authorList>
            <person name="Sun Y."/>
            <person name="Gao Y."/>
            <person name="Yu Y."/>
        </authorList>
    </citation>
    <scope>NUCLEOTIDE SEQUENCE [LARGE SCALE GENOMIC DNA]</scope>
    <source>
        <tissue evidence="2">Muscle</tissue>
    </source>
</reference>
<dbReference type="Proteomes" id="UP000283509">
    <property type="component" value="Unassembled WGS sequence"/>
</dbReference>
<dbReference type="STRING" id="6689.A0A3R7M2Z3"/>
<dbReference type="OrthoDB" id="6366165at2759"/>
<dbReference type="PANTHER" id="PTHR37860:SF2">
    <property type="entry name" value="VITELLOGENIN DOMAIN-CONTAINING PROTEIN"/>
    <property type="match status" value="1"/>
</dbReference>
<protein>
    <submittedName>
        <fullName evidence="2">Apolipophorin</fullName>
    </submittedName>
</protein>
<comment type="caution">
    <text evidence="2">The sequence shown here is derived from an EMBL/GenBank/DDBJ whole genome shotgun (WGS) entry which is preliminary data.</text>
</comment>
<dbReference type="PANTHER" id="PTHR37860">
    <property type="entry name" value="AGAP008810-PA"/>
    <property type="match status" value="1"/>
</dbReference>